<keyword evidence="1" id="KW-0812">Transmembrane</keyword>
<evidence type="ECO:0000313" key="4">
    <source>
        <dbReference type="Proteomes" id="UP001054945"/>
    </source>
</evidence>
<evidence type="ECO:0000313" key="3">
    <source>
        <dbReference type="EMBL" id="GIY64951.1"/>
    </source>
</evidence>
<protein>
    <submittedName>
        <fullName evidence="3">Uncharacterized protein</fullName>
    </submittedName>
</protein>
<keyword evidence="4" id="KW-1185">Reference proteome</keyword>
<feature type="transmembrane region" description="Helical" evidence="1">
    <location>
        <begin position="172"/>
        <end position="190"/>
    </location>
</feature>
<reference evidence="3 4" key="1">
    <citation type="submission" date="2021-06" db="EMBL/GenBank/DDBJ databases">
        <title>Caerostris extrusa draft genome.</title>
        <authorList>
            <person name="Kono N."/>
            <person name="Arakawa K."/>
        </authorList>
    </citation>
    <scope>NUCLEOTIDE SEQUENCE [LARGE SCALE GENOMIC DNA]</scope>
</reference>
<comment type="caution">
    <text evidence="3">The sequence shown here is derived from an EMBL/GenBank/DDBJ whole genome shotgun (WGS) entry which is preliminary data.</text>
</comment>
<keyword evidence="1" id="KW-0472">Membrane</keyword>
<feature type="chain" id="PRO_5043461636" evidence="2">
    <location>
        <begin position="20"/>
        <end position="288"/>
    </location>
</feature>
<name>A0AAV4V4S1_CAEEX</name>
<accession>A0AAV4V4S1</accession>
<evidence type="ECO:0000256" key="2">
    <source>
        <dbReference type="SAM" id="SignalP"/>
    </source>
</evidence>
<proteinExistence type="predicted"/>
<feature type="signal peptide" evidence="2">
    <location>
        <begin position="1"/>
        <end position="19"/>
    </location>
</feature>
<keyword evidence="1" id="KW-1133">Transmembrane helix</keyword>
<organism evidence="3 4">
    <name type="scientific">Caerostris extrusa</name>
    <name type="common">Bark spider</name>
    <name type="synonym">Caerostris bankana</name>
    <dbReference type="NCBI Taxonomy" id="172846"/>
    <lineage>
        <taxon>Eukaryota</taxon>
        <taxon>Metazoa</taxon>
        <taxon>Ecdysozoa</taxon>
        <taxon>Arthropoda</taxon>
        <taxon>Chelicerata</taxon>
        <taxon>Arachnida</taxon>
        <taxon>Araneae</taxon>
        <taxon>Araneomorphae</taxon>
        <taxon>Entelegynae</taxon>
        <taxon>Araneoidea</taxon>
        <taxon>Araneidae</taxon>
        <taxon>Caerostris</taxon>
    </lineage>
</organism>
<dbReference type="AlphaFoldDB" id="A0AAV4V4S1"/>
<keyword evidence="2" id="KW-0732">Signal</keyword>
<evidence type="ECO:0000256" key="1">
    <source>
        <dbReference type="SAM" id="Phobius"/>
    </source>
</evidence>
<feature type="transmembrane region" description="Helical" evidence="1">
    <location>
        <begin position="110"/>
        <end position="129"/>
    </location>
</feature>
<feature type="transmembrane region" description="Helical" evidence="1">
    <location>
        <begin position="244"/>
        <end position="269"/>
    </location>
</feature>
<dbReference type="EMBL" id="BPLR01013943">
    <property type="protein sequence ID" value="GIY64951.1"/>
    <property type="molecule type" value="Genomic_DNA"/>
</dbReference>
<gene>
    <name evidence="3" type="ORF">CEXT_383111</name>
</gene>
<dbReference type="Proteomes" id="UP001054945">
    <property type="component" value="Unassembled WGS sequence"/>
</dbReference>
<sequence length="288" mass="32567">MVSFLCSCVYLLICRAIHSELSLSPSTVKHVHTSGLSVGLLHFVEKIHSLTVFRENFTMESSPRPPIHIFNTFTPENFSRLFRWFKDVSGMSIHDETVIDDIIAIIHCKLTPWILTAIYVLTAAFTLVADRNPKLLNLPADICFTNDSSVVSPNLQFSASSYSKYNGRSSEYAVYLFASGMLLILQIILFRSPDSCGRQSKEAALAYSSTTFSKPEQNLVNFVTAILNLDKASSYFKQYLLIDVFYLCNLFLQFCLGLTKLFYITIFFFTPTTFIPSTRSISVKRIGM</sequence>